<protein>
    <recommendedName>
        <fullName evidence="3">CBS domain-containing protein</fullName>
    </recommendedName>
</protein>
<dbReference type="EMBL" id="JAAMPC010000007">
    <property type="protein sequence ID" value="KAG2301396.1"/>
    <property type="molecule type" value="Genomic_DNA"/>
</dbReference>
<reference evidence="1 2" key="1">
    <citation type="submission" date="2020-02" db="EMBL/GenBank/DDBJ databases">
        <authorList>
            <person name="Ma Q."/>
            <person name="Huang Y."/>
            <person name="Song X."/>
            <person name="Pei D."/>
        </authorList>
    </citation>
    <scope>NUCLEOTIDE SEQUENCE [LARGE SCALE GENOMIC DNA]</scope>
    <source>
        <strain evidence="1">Sxm20200214</strain>
        <tissue evidence="1">Leaf</tissue>
    </source>
</reference>
<name>A0A8X7V581_BRACI</name>
<evidence type="ECO:0000313" key="1">
    <source>
        <dbReference type="EMBL" id="KAG2301396.1"/>
    </source>
</evidence>
<evidence type="ECO:0008006" key="3">
    <source>
        <dbReference type="Google" id="ProtNLM"/>
    </source>
</evidence>
<comment type="caution">
    <text evidence="1">The sequence shown here is derived from an EMBL/GenBank/DDBJ whole genome shotgun (WGS) entry which is preliminary data.</text>
</comment>
<sequence length="101" mass="10981">MSSVISTYSSSSRPPPTPLILLLLLGRSAANLAFFLDARFVRPSGPLKADRLVGMVSLSDLVSELVLRRIPSSWSLAELPRLILPRKATEISSKSNDTCDL</sequence>
<dbReference type="AlphaFoldDB" id="A0A8X7V581"/>
<keyword evidence="2" id="KW-1185">Reference proteome</keyword>
<accession>A0A8X7V581</accession>
<evidence type="ECO:0000313" key="2">
    <source>
        <dbReference type="Proteomes" id="UP000886595"/>
    </source>
</evidence>
<gene>
    <name evidence="1" type="ORF">Bca52824_030047</name>
</gene>
<organism evidence="1 2">
    <name type="scientific">Brassica carinata</name>
    <name type="common">Ethiopian mustard</name>
    <name type="synonym">Abyssinian cabbage</name>
    <dbReference type="NCBI Taxonomy" id="52824"/>
    <lineage>
        <taxon>Eukaryota</taxon>
        <taxon>Viridiplantae</taxon>
        <taxon>Streptophyta</taxon>
        <taxon>Embryophyta</taxon>
        <taxon>Tracheophyta</taxon>
        <taxon>Spermatophyta</taxon>
        <taxon>Magnoliopsida</taxon>
        <taxon>eudicotyledons</taxon>
        <taxon>Gunneridae</taxon>
        <taxon>Pentapetalae</taxon>
        <taxon>rosids</taxon>
        <taxon>malvids</taxon>
        <taxon>Brassicales</taxon>
        <taxon>Brassicaceae</taxon>
        <taxon>Brassiceae</taxon>
        <taxon>Brassica</taxon>
    </lineage>
</organism>
<proteinExistence type="predicted"/>
<dbReference type="Proteomes" id="UP000886595">
    <property type="component" value="Unassembled WGS sequence"/>
</dbReference>